<feature type="transmembrane region" description="Helical" evidence="1">
    <location>
        <begin position="52"/>
        <end position="72"/>
    </location>
</feature>
<feature type="transmembrane region" description="Helical" evidence="1">
    <location>
        <begin position="84"/>
        <end position="110"/>
    </location>
</feature>
<keyword evidence="1" id="KW-0472">Membrane</keyword>
<gene>
    <name evidence="2" type="ordered locus">MSWAN_0093</name>
</gene>
<evidence type="ECO:0000256" key="1">
    <source>
        <dbReference type="SAM" id="Phobius"/>
    </source>
</evidence>
<dbReference type="Proteomes" id="UP000009231">
    <property type="component" value="Chromosome"/>
</dbReference>
<organism evidence="2 3">
    <name type="scientific">Methanobacterium paludis (strain DSM 25820 / JCM 18151 / SWAN1)</name>
    <dbReference type="NCBI Taxonomy" id="868131"/>
    <lineage>
        <taxon>Archaea</taxon>
        <taxon>Methanobacteriati</taxon>
        <taxon>Methanobacteriota</taxon>
        <taxon>Methanomada group</taxon>
        <taxon>Methanobacteria</taxon>
        <taxon>Methanobacteriales</taxon>
        <taxon>Methanobacteriaceae</taxon>
        <taxon>Methanobacterium</taxon>
    </lineage>
</organism>
<evidence type="ECO:0008006" key="4">
    <source>
        <dbReference type="Google" id="ProtNLM"/>
    </source>
</evidence>
<keyword evidence="1" id="KW-1133">Transmembrane helix</keyword>
<dbReference type="STRING" id="868131.MSWAN_0093"/>
<dbReference type="RefSeq" id="WP_013824642.1">
    <property type="nucleotide sequence ID" value="NC_015574.1"/>
</dbReference>
<feature type="transmembrane region" description="Helical" evidence="1">
    <location>
        <begin position="7"/>
        <end position="40"/>
    </location>
</feature>
<evidence type="ECO:0000313" key="2">
    <source>
        <dbReference type="EMBL" id="AEG17140.1"/>
    </source>
</evidence>
<dbReference type="eggNOG" id="arCOG10898">
    <property type="taxonomic scope" value="Archaea"/>
</dbReference>
<name>F6D7R1_METPW</name>
<keyword evidence="1" id="KW-0812">Transmembrane</keyword>
<dbReference type="InterPro" id="IPR040493">
    <property type="entry name" value="DUF5518"/>
</dbReference>
<accession>F6D7R1</accession>
<proteinExistence type="predicted"/>
<dbReference type="GeneID" id="10667570"/>
<dbReference type="AlphaFoldDB" id="F6D7R1"/>
<reference evidence="2 3" key="1">
    <citation type="journal article" date="2014" name="Int. J. Syst. Evol. Microbiol.">
        <title>Methanobacterium paludis sp. nov. and a novel strain of Methanobacterium lacus isolated from northern peatlands.</title>
        <authorList>
            <person name="Cadillo-Quiroz H."/>
            <person name="Brauer S.L."/>
            <person name="Goodson N."/>
            <person name="Yavitt J.B."/>
            <person name="Zinder S.H."/>
        </authorList>
    </citation>
    <scope>NUCLEOTIDE SEQUENCE [LARGE SCALE GENOMIC DNA]</scope>
    <source>
        <strain evidence="3">DSM 25820 / JCM 18151 / SWAN1</strain>
    </source>
</reference>
<dbReference type="KEGG" id="mew:MSWAN_0093"/>
<evidence type="ECO:0000313" key="3">
    <source>
        <dbReference type="Proteomes" id="UP000009231"/>
    </source>
</evidence>
<keyword evidence="3" id="KW-1185">Reference proteome</keyword>
<protein>
    <recommendedName>
        <fullName evidence="4">DUF5518 domain-containing protein</fullName>
    </recommendedName>
</protein>
<dbReference type="OrthoDB" id="71478at2157"/>
<dbReference type="EMBL" id="CP002772">
    <property type="protein sequence ID" value="AEG17140.1"/>
    <property type="molecule type" value="Genomic_DNA"/>
</dbReference>
<dbReference type="Pfam" id="PF17647">
    <property type="entry name" value="DUF5518"/>
    <property type="match status" value="1"/>
</dbReference>
<sequence length="116" mass="11850">MVNQKSVVIGFIVALALSLAVGMVIPAYAGYISVFIASILTGYLVNEDIKDGAIHGILVGIFTAVAVILLVMLRSGSSEKIAGLLIVVAVGLIGSYILIGAVGGAIGSLINQKDEH</sequence>
<dbReference type="HOGENOM" id="CLU_147142_0_0_2"/>